<protein>
    <submittedName>
        <fullName evidence="1">Uncharacterized protein</fullName>
    </submittedName>
</protein>
<evidence type="ECO:0000313" key="2">
    <source>
        <dbReference type="Proteomes" id="UP000018348"/>
    </source>
</evidence>
<accession>T2IKJ0</accession>
<dbReference type="Proteomes" id="UP000018348">
    <property type="component" value="Unassembled WGS sequence"/>
</dbReference>
<dbReference type="EMBL" id="CAQK01000853">
    <property type="protein sequence ID" value="CCQ53568.1"/>
    <property type="molecule type" value="Genomic_DNA"/>
</dbReference>
<organism evidence="1 2">
    <name type="scientific">Crocosphaera watsonii WH 8502</name>
    <dbReference type="NCBI Taxonomy" id="423474"/>
    <lineage>
        <taxon>Bacteria</taxon>
        <taxon>Bacillati</taxon>
        <taxon>Cyanobacteriota</taxon>
        <taxon>Cyanophyceae</taxon>
        <taxon>Oscillatoriophycideae</taxon>
        <taxon>Chroococcales</taxon>
        <taxon>Aphanothecaceae</taxon>
        <taxon>Crocosphaera</taxon>
    </lineage>
</organism>
<reference evidence="1 2" key="1">
    <citation type="submission" date="2013-01" db="EMBL/GenBank/DDBJ databases">
        <authorList>
            <person name="Bench S."/>
        </authorList>
    </citation>
    <scope>NUCLEOTIDE SEQUENCE [LARGE SCALE GENOMIC DNA]</scope>
    <source>
        <strain evidence="1 2">WH 8502</strain>
    </source>
</reference>
<name>T2IKJ0_CROWT</name>
<sequence>MIALQAKAEGNLQTQVELLKHLSTFEKRLQTISNQTGKSIEVYNPQGKLMTVYHRRQ</sequence>
<reference evidence="1 2" key="2">
    <citation type="submission" date="2013-09" db="EMBL/GenBank/DDBJ databases">
        <title>Whole genome comparison of six Crocosphaera watsonii strains with differing phenotypes.</title>
        <authorList>
            <person name="Bench S.R."/>
            <person name="Heller P."/>
            <person name="Frank I."/>
            <person name="Arciniega M."/>
            <person name="Shilova I.N."/>
            <person name="Zehr J.P."/>
        </authorList>
    </citation>
    <scope>NUCLEOTIDE SEQUENCE [LARGE SCALE GENOMIC DNA]</scope>
    <source>
        <strain evidence="1 2">WH 8502</strain>
    </source>
</reference>
<proteinExistence type="predicted"/>
<comment type="caution">
    <text evidence="1">The sequence shown here is derived from an EMBL/GenBank/DDBJ whole genome shotgun (WGS) entry which is preliminary data.</text>
</comment>
<dbReference type="AlphaFoldDB" id="T2IKJ0"/>
<evidence type="ECO:0000313" key="1">
    <source>
        <dbReference type="EMBL" id="CCQ53568.1"/>
    </source>
</evidence>
<gene>
    <name evidence="1" type="ORF">CWATWH8502_2537</name>
</gene>